<evidence type="ECO:0000256" key="2">
    <source>
        <dbReference type="SAM" id="SignalP"/>
    </source>
</evidence>
<feature type="compositionally biased region" description="Basic residues" evidence="1">
    <location>
        <begin position="183"/>
        <end position="192"/>
    </location>
</feature>
<feature type="compositionally biased region" description="Basic residues" evidence="1">
    <location>
        <begin position="283"/>
        <end position="292"/>
    </location>
</feature>
<evidence type="ECO:0000259" key="3">
    <source>
        <dbReference type="Pfam" id="PF23626"/>
    </source>
</evidence>
<feature type="domain" description="aECM cysteine-cradle" evidence="3">
    <location>
        <begin position="862"/>
        <end position="913"/>
    </location>
</feature>
<name>A0AAF3EJJ9_9BILA</name>
<feature type="region of interest" description="Disordered" evidence="1">
    <location>
        <begin position="162"/>
        <end position="195"/>
    </location>
</feature>
<keyword evidence="4" id="KW-1185">Reference proteome</keyword>
<feature type="compositionally biased region" description="Low complexity" evidence="1">
    <location>
        <begin position="773"/>
        <end position="791"/>
    </location>
</feature>
<dbReference type="WBParaSite" id="MBELARI_LOCUS14199">
    <property type="protein sequence ID" value="MBELARI_LOCUS14199"/>
    <property type="gene ID" value="MBELARI_LOCUS14199"/>
</dbReference>
<feature type="region of interest" description="Disordered" evidence="1">
    <location>
        <begin position="755"/>
        <end position="795"/>
    </location>
</feature>
<feature type="region of interest" description="Disordered" evidence="1">
    <location>
        <begin position="628"/>
        <end position="668"/>
    </location>
</feature>
<feature type="compositionally biased region" description="Basic and acidic residues" evidence="1">
    <location>
        <begin position="80"/>
        <end position="92"/>
    </location>
</feature>
<dbReference type="Pfam" id="PF23626">
    <property type="entry name" value="CCD_aECM"/>
    <property type="match status" value="1"/>
</dbReference>
<feature type="compositionally biased region" description="Basic residues" evidence="1">
    <location>
        <begin position="652"/>
        <end position="664"/>
    </location>
</feature>
<evidence type="ECO:0000313" key="5">
    <source>
        <dbReference type="WBParaSite" id="MBELARI_LOCUS14199"/>
    </source>
</evidence>
<accession>A0AAF3EJJ9</accession>
<feature type="region of interest" description="Disordered" evidence="1">
    <location>
        <begin position="68"/>
        <end position="136"/>
    </location>
</feature>
<reference evidence="5" key="1">
    <citation type="submission" date="2024-02" db="UniProtKB">
        <authorList>
            <consortium name="WormBaseParasite"/>
        </authorList>
    </citation>
    <scope>IDENTIFICATION</scope>
</reference>
<dbReference type="PANTHER" id="PTHR37435:SF4">
    <property type="entry name" value="GROUND-LIKE DOMAIN-CONTAINING PROTEIN"/>
    <property type="match status" value="1"/>
</dbReference>
<dbReference type="Proteomes" id="UP000887575">
    <property type="component" value="Unassembled WGS sequence"/>
</dbReference>
<feature type="signal peptide" evidence="2">
    <location>
        <begin position="1"/>
        <end position="15"/>
    </location>
</feature>
<feature type="compositionally biased region" description="Basic and acidic residues" evidence="1">
    <location>
        <begin position="386"/>
        <end position="480"/>
    </location>
</feature>
<proteinExistence type="predicted"/>
<feature type="region of interest" description="Disordered" evidence="1">
    <location>
        <begin position="283"/>
        <end position="319"/>
    </location>
</feature>
<feature type="compositionally biased region" description="Polar residues" evidence="1">
    <location>
        <begin position="641"/>
        <end position="651"/>
    </location>
</feature>
<feature type="region of interest" description="Disordered" evidence="1">
    <location>
        <begin position="706"/>
        <end position="733"/>
    </location>
</feature>
<organism evidence="4 5">
    <name type="scientific">Mesorhabditis belari</name>
    <dbReference type="NCBI Taxonomy" id="2138241"/>
    <lineage>
        <taxon>Eukaryota</taxon>
        <taxon>Metazoa</taxon>
        <taxon>Ecdysozoa</taxon>
        <taxon>Nematoda</taxon>
        <taxon>Chromadorea</taxon>
        <taxon>Rhabditida</taxon>
        <taxon>Rhabditina</taxon>
        <taxon>Rhabditomorpha</taxon>
        <taxon>Rhabditoidea</taxon>
        <taxon>Rhabditidae</taxon>
        <taxon>Mesorhabditinae</taxon>
        <taxon>Mesorhabditis</taxon>
    </lineage>
</organism>
<keyword evidence="2" id="KW-0732">Signal</keyword>
<feature type="region of interest" description="Disordered" evidence="1">
    <location>
        <begin position="386"/>
        <end position="613"/>
    </location>
</feature>
<feature type="compositionally biased region" description="Low complexity" evidence="1">
    <location>
        <begin position="166"/>
        <end position="179"/>
    </location>
</feature>
<feature type="compositionally biased region" description="Basic and acidic residues" evidence="1">
    <location>
        <begin position="581"/>
        <end position="590"/>
    </location>
</feature>
<sequence length="921" mass="104404">MRILWILLGPLLVAASEHNGQGLRNYYTGKVSVGFENFDDDQPQLIPYAGEGVEGAPETDDSKILEYGTPVVHPRKHQRNSRELKRTSEEKRTRPRNPKPTRPPPLTTTTTTTEAPPFPVEEFATDGRAPPAPNEIPPELRAAFGSFGIGGGGDRPIFETKEASVEATTEEPITTTSSEMRIKKQRRKHRKYQMSNTVKPVVISVTTAPREIPPELRQVFGIEKPDIEKSLEKSRELFDDHFEQNKRLIVEKEYMKSASAEDKKEKDESDIADQIEKELAQKKRRRKYKKLRSTTTMATTMEASVSGEDEEWREVSNEEVEMRRQVEEEIVKQAEREKADARRLKAMEDERVRLVEQKAELEKEQAAREKAKEKRLKAMEEARILLEKERKAERERQQAEKAKERERIRLANEEKERERLEAEREKEEAKRLKEIEDERERQVNEKKAELERLQEAIRQKKEELKAQERIEKNLSMKEDEKSEQEDEQQNDADDVKSKALLKKRKGPGRGGQKKMRSKGEQRQQLPPIPDSMRVPETPMNHVEVEPPQFQRPQPLPQVEEEESFADKILSRAPNFATKITPHKDSGEKTKIHGLNTYNPMMEPEKEETEKQTGFATLKVFPVNEEEITEVDPNEATFKGSWETTTQSTTRVTKAKKSNKPRKEKKWSQETAREYYEQYYREWAANQTKTVTDSSEETTTLQSILLRGLKQRPRMMPNGEEAAPPTPVPRDFDTGAKPVPLMTAMYGAIPSGPQVLQGPLPAHQSTMPISRPIASNQPVAPSQPSQSSQSVPLKNLQLPSSFGGLGGATNPFQAMMGLGGGMGGMGALSGLVPPGLPATKGNMFGITDPRGGGHGDLTYQQLNQLCLSIKGVSRAFAIDDMKGFARTNCGLIASFYNDASCDQIQHVMDYCEAYFKDPEHKG</sequence>
<feature type="chain" id="PRO_5042015108" description="aECM cysteine-cradle domain-containing protein" evidence="2">
    <location>
        <begin position="16"/>
        <end position="921"/>
    </location>
</feature>
<protein>
    <recommendedName>
        <fullName evidence="3">aECM cysteine-cradle domain-containing protein</fullName>
    </recommendedName>
</protein>
<feature type="compositionally biased region" description="Basic residues" evidence="1">
    <location>
        <begin position="499"/>
        <end position="516"/>
    </location>
</feature>
<dbReference type="InterPro" id="IPR055352">
    <property type="entry name" value="CCD_aECM"/>
</dbReference>
<dbReference type="AlphaFoldDB" id="A0AAF3EJJ9"/>
<feature type="compositionally biased region" description="Low complexity" evidence="1">
    <location>
        <begin position="293"/>
        <end position="304"/>
    </location>
</feature>
<evidence type="ECO:0000313" key="4">
    <source>
        <dbReference type="Proteomes" id="UP000887575"/>
    </source>
</evidence>
<feature type="compositionally biased region" description="Acidic residues" evidence="1">
    <location>
        <begin position="481"/>
        <end position="492"/>
    </location>
</feature>
<dbReference type="PANTHER" id="PTHR37435">
    <property type="entry name" value="PROTEIN CBG14344"/>
    <property type="match status" value="1"/>
</dbReference>
<evidence type="ECO:0000256" key="1">
    <source>
        <dbReference type="SAM" id="MobiDB-lite"/>
    </source>
</evidence>